<keyword evidence="3" id="KW-1185">Reference proteome</keyword>
<feature type="domain" description="N-acetyltransferase" evidence="1">
    <location>
        <begin position="5"/>
        <end position="170"/>
    </location>
</feature>
<dbReference type="PANTHER" id="PTHR43441:SF2">
    <property type="entry name" value="FAMILY ACETYLTRANSFERASE, PUTATIVE (AFU_ORTHOLOGUE AFUA_7G00850)-RELATED"/>
    <property type="match status" value="1"/>
</dbReference>
<organism evidence="2 3">
    <name type="scientific">Microlunatus parietis</name>
    <dbReference type="NCBI Taxonomy" id="682979"/>
    <lineage>
        <taxon>Bacteria</taxon>
        <taxon>Bacillati</taxon>
        <taxon>Actinomycetota</taxon>
        <taxon>Actinomycetes</taxon>
        <taxon>Propionibacteriales</taxon>
        <taxon>Propionibacteriaceae</taxon>
        <taxon>Microlunatus</taxon>
    </lineage>
</organism>
<dbReference type="GO" id="GO:0005737">
    <property type="term" value="C:cytoplasm"/>
    <property type="evidence" value="ECO:0007669"/>
    <property type="project" value="TreeGrafter"/>
</dbReference>
<evidence type="ECO:0000313" key="2">
    <source>
        <dbReference type="EMBL" id="NYE69976.1"/>
    </source>
</evidence>
<name>A0A7Y9LBM3_9ACTN</name>
<dbReference type="RefSeq" id="WP_179749110.1">
    <property type="nucleotide sequence ID" value="NZ_JACCBU010000001.1"/>
</dbReference>
<evidence type="ECO:0000313" key="3">
    <source>
        <dbReference type="Proteomes" id="UP000569914"/>
    </source>
</evidence>
<dbReference type="InterPro" id="IPR051908">
    <property type="entry name" value="Ribosomal_N-acetyltransferase"/>
</dbReference>
<dbReference type="Pfam" id="PF13302">
    <property type="entry name" value="Acetyltransf_3"/>
    <property type="match status" value="1"/>
</dbReference>
<dbReference type="GO" id="GO:1990189">
    <property type="term" value="F:protein N-terminal-serine acetyltransferase activity"/>
    <property type="evidence" value="ECO:0007669"/>
    <property type="project" value="TreeGrafter"/>
</dbReference>
<dbReference type="AlphaFoldDB" id="A0A7Y9LBM3"/>
<dbReference type="PROSITE" id="PS51186">
    <property type="entry name" value="GNAT"/>
    <property type="match status" value="1"/>
</dbReference>
<dbReference type="CDD" id="cd04301">
    <property type="entry name" value="NAT_SF"/>
    <property type="match status" value="1"/>
</dbReference>
<dbReference type="InterPro" id="IPR000182">
    <property type="entry name" value="GNAT_dom"/>
</dbReference>
<comment type="caution">
    <text evidence="2">The sequence shown here is derived from an EMBL/GenBank/DDBJ whole genome shotgun (WGS) entry which is preliminary data.</text>
</comment>
<dbReference type="Gene3D" id="3.40.630.30">
    <property type="match status" value="1"/>
</dbReference>
<dbReference type="PANTHER" id="PTHR43441">
    <property type="entry name" value="RIBOSOMAL-PROTEIN-SERINE ACETYLTRANSFERASE"/>
    <property type="match status" value="1"/>
</dbReference>
<sequence>MTDRSVLRALREDDLPFLERLSTDPEALGPFEWPGFTDVQARRRRWEEDGYLGPHSGMIAVTDEDDAAVGIVSWKSEGRGTPVGVTYEIGIAIVPEHRGRGLGTLAQRQLIDYLFDHTTANRIEATTNGENHAEQRSLEKAGFTREGLLRGRSFIGGRYHDTVYYGLLRSDARPR</sequence>
<protein>
    <submittedName>
        <fullName evidence="2">RimJ/RimL family protein N-acetyltransferase</fullName>
    </submittedName>
</protein>
<dbReference type="GO" id="GO:0008999">
    <property type="term" value="F:protein-N-terminal-alanine acetyltransferase activity"/>
    <property type="evidence" value="ECO:0007669"/>
    <property type="project" value="TreeGrafter"/>
</dbReference>
<proteinExistence type="predicted"/>
<dbReference type="EMBL" id="JACCBU010000001">
    <property type="protein sequence ID" value="NYE69976.1"/>
    <property type="molecule type" value="Genomic_DNA"/>
</dbReference>
<keyword evidence="2" id="KW-0808">Transferase</keyword>
<evidence type="ECO:0000259" key="1">
    <source>
        <dbReference type="PROSITE" id="PS51186"/>
    </source>
</evidence>
<gene>
    <name evidence="2" type="ORF">BKA15_001305</name>
</gene>
<reference evidence="2 3" key="1">
    <citation type="submission" date="2020-07" db="EMBL/GenBank/DDBJ databases">
        <title>Sequencing the genomes of 1000 actinobacteria strains.</title>
        <authorList>
            <person name="Klenk H.-P."/>
        </authorList>
    </citation>
    <scope>NUCLEOTIDE SEQUENCE [LARGE SCALE GENOMIC DNA]</scope>
    <source>
        <strain evidence="2 3">DSM 22083</strain>
    </source>
</reference>
<dbReference type="InterPro" id="IPR016181">
    <property type="entry name" value="Acyl_CoA_acyltransferase"/>
</dbReference>
<accession>A0A7Y9LBM3</accession>
<dbReference type="SUPFAM" id="SSF55729">
    <property type="entry name" value="Acyl-CoA N-acyltransferases (Nat)"/>
    <property type="match status" value="1"/>
</dbReference>
<dbReference type="Proteomes" id="UP000569914">
    <property type="component" value="Unassembled WGS sequence"/>
</dbReference>